<evidence type="ECO:0000313" key="3">
    <source>
        <dbReference type="Proteomes" id="UP000799777"/>
    </source>
</evidence>
<dbReference type="EMBL" id="ML978187">
    <property type="protein sequence ID" value="KAF2030754.1"/>
    <property type="molecule type" value="Genomic_DNA"/>
</dbReference>
<gene>
    <name evidence="2" type="ORF">EK21DRAFT_111626</name>
</gene>
<name>A0A9P4HAQ5_9PLEO</name>
<reference evidence="2" key="1">
    <citation type="journal article" date="2020" name="Stud. Mycol.">
        <title>101 Dothideomycetes genomes: a test case for predicting lifestyles and emergence of pathogens.</title>
        <authorList>
            <person name="Haridas S."/>
            <person name="Albert R."/>
            <person name="Binder M."/>
            <person name="Bloem J."/>
            <person name="Labutti K."/>
            <person name="Salamov A."/>
            <person name="Andreopoulos B."/>
            <person name="Baker S."/>
            <person name="Barry K."/>
            <person name="Bills G."/>
            <person name="Bluhm B."/>
            <person name="Cannon C."/>
            <person name="Castanera R."/>
            <person name="Culley D."/>
            <person name="Daum C."/>
            <person name="Ezra D."/>
            <person name="Gonzalez J."/>
            <person name="Henrissat B."/>
            <person name="Kuo A."/>
            <person name="Liang C."/>
            <person name="Lipzen A."/>
            <person name="Lutzoni F."/>
            <person name="Magnuson J."/>
            <person name="Mondo S."/>
            <person name="Nolan M."/>
            <person name="Ohm R."/>
            <person name="Pangilinan J."/>
            <person name="Park H.-J."/>
            <person name="Ramirez L."/>
            <person name="Alfaro M."/>
            <person name="Sun H."/>
            <person name="Tritt A."/>
            <person name="Yoshinaga Y."/>
            <person name="Zwiers L.-H."/>
            <person name="Turgeon B."/>
            <person name="Goodwin S."/>
            <person name="Spatafora J."/>
            <person name="Crous P."/>
            <person name="Grigoriev I."/>
        </authorList>
    </citation>
    <scope>NUCLEOTIDE SEQUENCE</scope>
    <source>
        <strain evidence="2">CBS 110217</strain>
    </source>
</reference>
<evidence type="ECO:0000313" key="2">
    <source>
        <dbReference type="EMBL" id="KAF2030754.1"/>
    </source>
</evidence>
<comment type="caution">
    <text evidence="2">The sequence shown here is derived from an EMBL/GenBank/DDBJ whole genome shotgun (WGS) entry which is preliminary data.</text>
</comment>
<evidence type="ECO:0000256" key="1">
    <source>
        <dbReference type="SAM" id="MobiDB-lite"/>
    </source>
</evidence>
<dbReference type="Proteomes" id="UP000799777">
    <property type="component" value="Unassembled WGS sequence"/>
</dbReference>
<feature type="region of interest" description="Disordered" evidence="1">
    <location>
        <begin position="310"/>
        <end position="371"/>
    </location>
</feature>
<feature type="region of interest" description="Disordered" evidence="1">
    <location>
        <begin position="215"/>
        <end position="272"/>
    </location>
</feature>
<organism evidence="2 3">
    <name type="scientific">Setomelanomma holmii</name>
    <dbReference type="NCBI Taxonomy" id="210430"/>
    <lineage>
        <taxon>Eukaryota</taxon>
        <taxon>Fungi</taxon>
        <taxon>Dikarya</taxon>
        <taxon>Ascomycota</taxon>
        <taxon>Pezizomycotina</taxon>
        <taxon>Dothideomycetes</taxon>
        <taxon>Pleosporomycetidae</taxon>
        <taxon>Pleosporales</taxon>
        <taxon>Pleosporineae</taxon>
        <taxon>Phaeosphaeriaceae</taxon>
        <taxon>Setomelanomma</taxon>
    </lineage>
</organism>
<keyword evidence="3" id="KW-1185">Reference proteome</keyword>
<sequence length="371" mass="41925">MQQYINHVGDSIEEADEMMPASPHTRSLEERPSATTQLRQNAIDILRETQQVLQHRLGHFRASDVFQVSNGEHDNLRDGIGLVTHERDYEAEERRLCALHGDNTVVEAPMQDLGTTTVDSIEDPQDDDIDLYADPSLPQVEGEQQERKIAEAHGYTPDDGIDQSRWTAGFAVETKHGNITDSRSIRVTTEIEHIQIDRTIDDSLDALFGDGPLMPDELIALSPPVKTPSPSTPPREPSPPIQPNPSTESLPEPVEPKKPTPKPCTQKHQRNQRRLLRQKHLRLHRNQFHLYAAYNGVNDEVDDEIEKCVKKKTGRGKKEKEEEDEYKPTKGKTRGARGKKRAMKEDGDEDDEEKKKPATKKRAKGEGKGKK</sequence>
<accession>A0A9P4HAQ5</accession>
<protein>
    <submittedName>
        <fullName evidence="2">Uncharacterized protein</fullName>
    </submittedName>
</protein>
<feature type="compositionally biased region" description="Pro residues" evidence="1">
    <location>
        <begin position="225"/>
        <end position="243"/>
    </location>
</feature>
<feature type="compositionally biased region" description="Basic residues" evidence="1">
    <location>
        <begin position="329"/>
        <end position="342"/>
    </location>
</feature>
<dbReference type="AlphaFoldDB" id="A0A9P4HAQ5"/>
<proteinExistence type="predicted"/>
<feature type="region of interest" description="Disordered" evidence="1">
    <location>
        <begin position="1"/>
        <end position="34"/>
    </location>
</feature>